<keyword evidence="3" id="KW-1003">Cell membrane</keyword>
<feature type="transmembrane region" description="Helical" evidence="8">
    <location>
        <begin position="12"/>
        <end position="33"/>
    </location>
</feature>
<feature type="transmembrane region" description="Helical" evidence="8">
    <location>
        <begin position="367"/>
        <end position="385"/>
    </location>
</feature>
<keyword evidence="6 8" id="KW-1133">Transmembrane helix</keyword>
<keyword evidence="4" id="KW-0997">Cell inner membrane</keyword>
<evidence type="ECO:0000259" key="9">
    <source>
        <dbReference type="Pfam" id="PF12832"/>
    </source>
</evidence>
<dbReference type="SUPFAM" id="SSF103473">
    <property type="entry name" value="MFS general substrate transporter"/>
    <property type="match status" value="1"/>
</dbReference>
<dbReference type="eggNOG" id="COG2814">
    <property type="taxonomic scope" value="Bacteria"/>
</dbReference>
<evidence type="ECO:0000256" key="3">
    <source>
        <dbReference type="ARBA" id="ARBA00022475"/>
    </source>
</evidence>
<proteinExistence type="predicted"/>
<gene>
    <name evidence="10" type="ordered locus">Bcell_2325</name>
</gene>
<evidence type="ECO:0000313" key="10">
    <source>
        <dbReference type="EMBL" id="ADU30585.1"/>
    </source>
</evidence>
<dbReference type="HOGENOM" id="CLU_013133_6_1_9"/>
<organism evidence="10 11">
    <name type="scientific">Evansella cellulosilytica (strain ATCC 21833 / DSM 2522 / FERM P-1141 / JCM 9156 / N-4)</name>
    <name type="common">Bacillus cellulosilyticus</name>
    <dbReference type="NCBI Taxonomy" id="649639"/>
    <lineage>
        <taxon>Bacteria</taxon>
        <taxon>Bacillati</taxon>
        <taxon>Bacillota</taxon>
        <taxon>Bacilli</taxon>
        <taxon>Bacillales</taxon>
        <taxon>Bacillaceae</taxon>
        <taxon>Evansella</taxon>
    </lineage>
</organism>
<evidence type="ECO:0000256" key="6">
    <source>
        <dbReference type="ARBA" id="ARBA00022989"/>
    </source>
</evidence>
<dbReference type="GO" id="GO:0005886">
    <property type="term" value="C:plasma membrane"/>
    <property type="evidence" value="ECO:0007669"/>
    <property type="project" value="UniProtKB-SubCell"/>
</dbReference>
<keyword evidence="7 8" id="KW-0472">Membrane</keyword>
<sequence>MTSTSSEIEHSFKILRIFNFAIYGTMALLMPYLPLYFQGAGFTNVQIGILMASGPFVSLIANPFWGYWSDKLQNTRKVLTIMLIGNLILSQIFFQMTIFVYVFAIMLFFFFFQTALNPMSNSIILHAIQNTRYQFGTFRLWGSLGFAIMAGVASPFIQMIGTENLGYIYGAFMIVVIFLCFGLPSQGKASGKVSFSGFTKLFKNGYFTAFLLLGILISIPNRMNATFISIFISDLGGGEIYVGASWLLAAILEVPVFLILDRYLRHSERLMMGLLGLVSLLFAIRWLLMSIAPTPLSITFIQLLHGFSFGIYFYTGTQLCALLIPDKYRASGQALYALAWMGVSGIIAGVIGGWIFDTLGARQMYSVGMWMSIIGALGFAFIWMLQKNRGKRS</sequence>
<dbReference type="PANTHER" id="PTHR23522:SF10">
    <property type="entry name" value="3-PHENYLPROPIONIC ACID TRANSPORTER-RELATED"/>
    <property type="match status" value="1"/>
</dbReference>
<feature type="transmembrane region" description="Helical" evidence="8">
    <location>
        <begin position="166"/>
        <end position="183"/>
    </location>
</feature>
<keyword evidence="2" id="KW-0813">Transport</keyword>
<keyword evidence="5 8" id="KW-0812">Transmembrane</keyword>
<dbReference type="Gene3D" id="1.20.1250.20">
    <property type="entry name" value="MFS general substrate transporter like domains"/>
    <property type="match status" value="2"/>
</dbReference>
<dbReference type="GO" id="GO:0030395">
    <property type="term" value="F:lactose binding"/>
    <property type="evidence" value="ECO:0007669"/>
    <property type="project" value="TreeGrafter"/>
</dbReference>
<dbReference type="GO" id="GO:0015528">
    <property type="term" value="F:lactose:proton symporter activity"/>
    <property type="evidence" value="ECO:0007669"/>
    <property type="project" value="TreeGrafter"/>
</dbReference>
<evidence type="ECO:0000256" key="5">
    <source>
        <dbReference type="ARBA" id="ARBA00022692"/>
    </source>
</evidence>
<dbReference type="OrthoDB" id="1650886at2"/>
<evidence type="ECO:0000256" key="8">
    <source>
        <dbReference type="SAM" id="Phobius"/>
    </source>
</evidence>
<comment type="subcellular location">
    <subcellularLocation>
        <location evidence="1">Cell inner membrane</location>
        <topology evidence="1">Multi-pass membrane protein</topology>
    </subcellularLocation>
</comment>
<accession>E6TR73</accession>
<feature type="domain" description="Major facilitator superfamily associated" evidence="9">
    <location>
        <begin position="14"/>
        <end position="366"/>
    </location>
</feature>
<dbReference type="PIRSF" id="PIRSF004925">
    <property type="entry name" value="HcaT"/>
    <property type="match status" value="1"/>
</dbReference>
<feature type="transmembrane region" description="Helical" evidence="8">
    <location>
        <begin position="100"/>
        <end position="119"/>
    </location>
</feature>
<evidence type="ECO:0000256" key="4">
    <source>
        <dbReference type="ARBA" id="ARBA00022519"/>
    </source>
</evidence>
<feature type="transmembrane region" description="Helical" evidence="8">
    <location>
        <begin position="45"/>
        <end position="65"/>
    </location>
</feature>
<evidence type="ECO:0000313" key="11">
    <source>
        <dbReference type="Proteomes" id="UP000001401"/>
    </source>
</evidence>
<dbReference type="RefSeq" id="WP_013488920.1">
    <property type="nucleotide sequence ID" value="NC_014829.1"/>
</dbReference>
<feature type="transmembrane region" description="Helical" evidence="8">
    <location>
        <begin position="335"/>
        <end position="355"/>
    </location>
</feature>
<evidence type="ECO:0000256" key="7">
    <source>
        <dbReference type="ARBA" id="ARBA00023136"/>
    </source>
</evidence>
<dbReference type="Proteomes" id="UP000001401">
    <property type="component" value="Chromosome"/>
</dbReference>
<name>E6TR73_EVAC2</name>
<dbReference type="EMBL" id="CP002394">
    <property type="protein sequence ID" value="ADU30585.1"/>
    <property type="molecule type" value="Genomic_DNA"/>
</dbReference>
<dbReference type="InterPro" id="IPR024989">
    <property type="entry name" value="MFS_assoc_dom"/>
</dbReference>
<keyword evidence="11" id="KW-1185">Reference proteome</keyword>
<feature type="transmembrane region" description="Helical" evidence="8">
    <location>
        <begin position="140"/>
        <end position="160"/>
    </location>
</feature>
<feature type="transmembrane region" description="Helical" evidence="8">
    <location>
        <begin position="240"/>
        <end position="260"/>
    </location>
</feature>
<feature type="transmembrane region" description="Helical" evidence="8">
    <location>
        <begin position="204"/>
        <end position="220"/>
    </location>
</feature>
<feature type="transmembrane region" description="Helical" evidence="8">
    <location>
        <begin position="272"/>
        <end position="292"/>
    </location>
</feature>
<evidence type="ECO:0000256" key="2">
    <source>
        <dbReference type="ARBA" id="ARBA00022448"/>
    </source>
</evidence>
<protein>
    <submittedName>
        <fullName evidence="10">Major facilitator superfamily MFS_1</fullName>
    </submittedName>
</protein>
<dbReference type="STRING" id="649639.Bcell_2325"/>
<evidence type="ECO:0000256" key="1">
    <source>
        <dbReference type="ARBA" id="ARBA00004429"/>
    </source>
</evidence>
<dbReference type="InterPro" id="IPR026032">
    <property type="entry name" value="HcaT-like"/>
</dbReference>
<dbReference type="KEGG" id="bco:Bcell_2325"/>
<dbReference type="InterPro" id="IPR036259">
    <property type="entry name" value="MFS_trans_sf"/>
</dbReference>
<dbReference type="PANTHER" id="PTHR23522">
    <property type="entry name" value="BLL5896 PROTEIN"/>
    <property type="match status" value="1"/>
</dbReference>
<feature type="transmembrane region" description="Helical" evidence="8">
    <location>
        <begin position="77"/>
        <end position="94"/>
    </location>
</feature>
<dbReference type="Pfam" id="PF12832">
    <property type="entry name" value="MFS_1_like"/>
    <property type="match status" value="1"/>
</dbReference>
<reference evidence="10" key="1">
    <citation type="submission" date="2010-12" db="EMBL/GenBank/DDBJ databases">
        <title>Complete sequence of Bacillus cellulosilyticus DSM 2522.</title>
        <authorList>
            <consortium name="US DOE Joint Genome Institute"/>
            <person name="Lucas S."/>
            <person name="Copeland A."/>
            <person name="Lapidus A."/>
            <person name="Cheng J.-F."/>
            <person name="Bruce D."/>
            <person name="Goodwin L."/>
            <person name="Pitluck S."/>
            <person name="Chertkov O."/>
            <person name="Detter J.C."/>
            <person name="Han C."/>
            <person name="Tapia R."/>
            <person name="Land M."/>
            <person name="Hauser L."/>
            <person name="Jeffries C."/>
            <person name="Kyrpides N."/>
            <person name="Ivanova N."/>
            <person name="Mikhailova N."/>
            <person name="Brumm P."/>
            <person name="Mead D."/>
            <person name="Woyke T."/>
        </authorList>
    </citation>
    <scope>NUCLEOTIDE SEQUENCE [LARGE SCALE GENOMIC DNA]</scope>
    <source>
        <strain evidence="10">DSM 2522</strain>
    </source>
</reference>
<feature type="transmembrane region" description="Helical" evidence="8">
    <location>
        <begin position="298"/>
        <end position="323"/>
    </location>
</feature>
<dbReference type="AlphaFoldDB" id="E6TR73"/>